<evidence type="ECO:0000256" key="2">
    <source>
        <dbReference type="ARBA" id="ARBA00022448"/>
    </source>
</evidence>
<accession>A0A0F7TW17</accession>
<dbReference type="Proteomes" id="UP000042958">
    <property type="component" value="Unassembled WGS sequence"/>
</dbReference>
<organism evidence="7 8">
    <name type="scientific">Penicillium brasilianum</name>
    <dbReference type="NCBI Taxonomy" id="104259"/>
    <lineage>
        <taxon>Eukaryota</taxon>
        <taxon>Fungi</taxon>
        <taxon>Dikarya</taxon>
        <taxon>Ascomycota</taxon>
        <taxon>Pezizomycotina</taxon>
        <taxon>Eurotiomycetes</taxon>
        <taxon>Eurotiomycetidae</taxon>
        <taxon>Eurotiales</taxon>
        <taxon>Aspergillaceae</taxon>
        <taxon>Penicillium</taxon>
    </lineage>
</organism>
<sequence>MAQMGESKMKEVSRDSVSAALTEITEPSKCGFAHAENATDRDVLVVTTHWTAKKAIAAASLAGLYTGSQIMLYFVGGALTYIEKDLNATENGAWLPVSNTLAIAGVAPFVGYLQDLFGRRTITLIGEVVIMCGLVILATSHQFGQAVAGMSLCGAGAAVCELTALAGRGWSLALMVTFLLPFTPYVLYAQLLSYYHTWRWIIWLSLIYNGLVLLGILTTYFPKRQDDLGDARKATFRDIDYVGAILSIVGITLFLVAIQAGGSSHSWSSSYVLVQLVLGIVLIISWGVWEWKFARVPMIPHAMFTGQRAVGLAFLVAFIAGLNFYSVINFLPLTFSTVYSPDPLQIGLRGLGYGISITAGAIVFNMLLSVTWLPCRWIITSAAVIMTAFGGAIATSNPTNVGLTVALGTISGFGVGGILVPAATLAMIVVPDNLLATTAALSLSIRTVGGSIGYTIYYNIFINKLVPALPKFIIEYLIDAGLSASDASDFAEVFMTDPAAVTHLASYSSQIETAAVLGEQWAYAYALKYVWYTSIPFGCLAVLSALFLPNIRKYQTDRVAVSL</sequence>
<evidence type="ECO:0000313" key="7">
    <source>
        <dbReference type="EMBL" id="CEJ60864.1"/>
    </source>
</evidence>
<keyword evidence="3 6" id="KW-0812">Transmembrane</keyword>
<evidence type="ECO:0000256" key="1">
    <source>
        <dbReference type="ARBA" id="ARBA00004141"/>
    </source>
</evidence>
<name>A0A0F7TW17_PENBI</name>
<feature type="transmembrane region" description="Helical" evidence="6">
    <location>
        <begin position="401"/>
        <end position="422"/>
    </location>
</feature>
<evidence type="ECO:0000256" key="3">
    <source>
        <dbReference type="ARBA" id="ARBA00022692"/>
    </source>
</evidence>
<feature type="transmembrane region" description="Helical" evidence="6">
    <location>
        <begin position="94"/>
        <end position="113"/>
    </location>
</feature>
<dbReference type="SUPFAM" id="SSF103473">
    <property type="entry name" value="MFS general substrate transporter"/>
    <property type="match status" value="1"/>
</dbReference>
<evidence type="ECO:0000256" key="6">
    <source>
        <dbReference type="SAM" id="Phobius"/>
    </source>
</evidence>
<keyword evidence="5 6" id="KW-0472">Membrane</keyword>
<feature type="transmembrane region" description="Helical" evidence="6">
    <location>
        <begin position="122"/>
        <end position="140"/>
    </location>
</feature>
<dbReference type="OrthoDB" id="4161376at2759"/>
<proteinExistence type="predicted"/>
<dbReference type="PANTHER" id="PTHR23501">
    <property type="entry name" value="MAJOR FACILITATOR SUPERFAMILY"/>
    <property type="match status" value="1"/>
</dbReference>
<dbReference type="Pfam" id="PF06609">
    <property type="entry name" value="TRI12"/>
    <property type="match status" value="1"/>
</dbReference>
<dbReference type="InterPro" id="IPR036259">
    <property type="entry name" value="MFS_trans_sf"/>
</dbReference>
<dbReference type="Gene3D" id="1.20.1250.20">
    <property type="entry name" value="MFS general substrate transporter like domains"/>
    <property type="match status" value="1"/>
</dbReference>
<reference evidence="8" key="1">
    <citation type="journal article" date="2015" name="Genome Announc.">
        <title>Draft genome sequence of the fungus Penicillium brasilianum MG11.</title>
        <authorList>
            <person name="Horn F."/>
            <person name="Linde J."/>
            <person name="Mattern D.J."/>
            <person name="Walther G."/>
            <person name="Guthke R."/>
            <person name="Brakhage A.A."/>
            <person name="Valiante V."/>
        </authorList>
    </citation>
    <scope>NUCLEOTIDE SEQUENCE [LARGE SCALE GENOMIC DNA]</scope>
    <source>
        <strain evidence="8">MG11</strain>
    </source>
</reference>
<feature type="transmembrane region" description="Helical" evidence="6">
    <location>
        <begin position="172"/>
        <end position="194"/>
    </location>
</feature>
<feature type="transmembrane region" description="Helical" evidence="6">
    <location>
        <begin position="241"/>
        <end position="262"/>
    </location>
</feature>
<evidence type="ECO:0000256" key="4">
    <source>
        <dbReference type="ARBA" id="ARBA00022989"/>
    </source>
</evidence>
<dbReference type="EMBL" id="CDHK01000009">
    <property type="protein sequence ID" value="CEJ60864.1"/>
    <property type="molecule type" value="Genomic_DNA"/>
</dbReference>
<evidence type="ECO:0000313" key="8">
    <source>
        <dbReference type="Proteomes" id="UP000042958"/>
    </source>
</evidence>
<comment type="subcellular location">
    <subcellularLocation>
        <location evidence="1">Membrane</location>
        <topology evidence="1">Multi-pass membrane protein</topology>
    </subcellularLocation>
</comment>
<evidence type="ECO:0000256" key="5">
    <source>
        <dbReference type="ARBA" id="ARBA00023136"/>
    </source>
</evidence>
<keyword evidence="2" id="KW-0813">Transport</keyword>
<feature type="transmembrane region" description="Helical" evidence="6">
    <location>
        <begin position="62"/>
        <end position="82"/>
    </location>
</feature>
<evidence type="ECO:0008006" key="9">
    <source>
        <dbReference type="Google" id="ProtNLM"/>
    </source>
</evidence>
<keyword evidence="4 6" id="KW-1133">Transmembrane helix</keyword>
<gene>
    <name evidence="7" type="ORF">PMG11_09420</name>
</gene>
<protein>
    <recommendedName>
        <fullName evidence="9">Major facilitator superfamily (MFS) profile domain-containing protein</fullName>
    </recommendedName>
</protein>
<dbReference type="GO" id="GO:0005886">
    <property type="term" value="C:plasma membrane"/>
    <property type="evidence" value="ECO:0007669"/>
    <property type="project" value="TreeGrafter"/>
</dbReference>
<feature type="transmembrane region" description="Helical" evidence="6">
    <location>
        <begin position="146"/>
        <end position="165"/>
    </location>
</feature>
<feature type="transmembrane region" description="Helical" evidence="6">
    <location>
        <begin position="268"/>
        <end position="289"/>
    </location>
</feature>
<dbReference type="AlphaFoldDB" id="A0A0F7TW17"/>
<dbReference type="GO" id="GO:0022857">
    <property type="term" value="F:transmembrane transporter activity"/>
    <property type="evidence" value="ECO:0007669"/>
    <property type="project" value="InterPro"/>
</dbReference>
<dbReference type="PANTHER" id="PTHR23501:SF109">
    <property type="entry name" value="MAJOR FACILITATOR SUPERFAMILY (MFS) PROFILE DOMAIN-CONTAINING PROTEIN-RELATED"/>
    <property type="match status" value="1"/>
</dbReference>
<feature type="transmembrane region" description="Helical" evidence="6">
    <location>
        <begin position="529"/>
        <end position="548"/>
    </location>
</feature>
<feature type="transmembrane region" description="Helical" evidence="6">
    <location>
        <begin position="200"/>
        <end position="221"/>
    </location>
</feature>
<feature type="transmembrane region" description="Helical" evidence="6">
    <location>
        <begin position="310"/>
        <end position="331"/>
    </location>
</feature>
<keyword evidence="8" id="KW-1185">Reference proteome</keyword>
<dbReference type="InterPro" id="IPR010573">
    <property type="entry name" value="MFS_Str1/Tri12-like"/>
</dbReference>
<feature type="transmembrane region" description="Helical" evidence="6">
    <location>
        <begin position="434"/>
        <end position="457"/>
    </location>
</feature>
<feature type="transmembrane region" description="Helical" evidence="6">
    <location>
        <begin position="351"/>
        <end position="370"/>
    </location>
</feature>
<feature type="transmembrane region" description="Helical" evidence="6">
    <location>
        <begin position="377"/>
        <end position="395"/>
    </location>
</feature>